<feature type="transmembrane region" description="Helical" evidence="8">
    <location>
        <begin position="144"/>
        <end position="163"/>
    </location>
</feature>
<organism evidence="9 10">
    <name type="scientific">Virgibacillus xinjiangensis</name>
    <dbReference type="NCBI Taxonomy" id="393090"/>
    <lineage>
        <taxon>Bacteria</taxon>
        <taxon>Bacillati</taxon>
        <taxon>Bacillota</taxon>
        <taxon>Bacilli</taxon>
        <taxon>Bacillales</taxon>
        <taxon>Bacillaceae</taxon>
        <taxon>Virgibacillus</taxon>
    </lineage>
</organism>
<feature type="transmembrane region" description="Helical" evidence="8">
    <location>
        <begin position="118"/>
        <end position="137"/>
    </location>
</feature>
<dbReference type="PANTHER" id="PTHR34975:SF2">
    <property type="entry name" value="SPORE GERMINATION PROTEIN A2"/>
    <property type="match status" value="1"/>
</dbReference>
<name>A0ABV7CWQ4_9BACI</name>
<keyword evidence="5 8" id="KW-0812">Transmembrane</keyword>
<evidence type="ECO:0000256" key="8">
    <source>
        <dbReference type="SAM" id="Phobius"/>
    </source>
</evidence>
<keyword evidence="7 8" id="KW-0472">Membrane</keyword>
<sequence length="367" mass="40806">MEKGKISARQFTLLVFMYSLGTSIIVHPALTASFAGGNAWVTVITASIIGMGIIFFLNRVSSLQPEKNLFELAEFVLGKWAGRVVSLLILTYLLFLTSTNLRQIGDFISTQIMVATPVPFIMLIFVFTSMVAIKLGLEVIGRTCEIFFPYAVISLVLLILLVSPEAEITNIQPILQEKPAASFGAVIPTLGIPYLQLFVFLAIIPYVNKFKEAKKGFYIGLAAASVLLVLITFMCLLVLGPDFTGRQVYPTYILGKKISLANFLERVEILVAIAWFFTIFFKISINFYVLSLGMSHFFKLKNPNSLSMPLSLIFIIMGLILYPNIVYYQDFVSYTAVFYTFSIGTMLPLLILVVGKIRKKGKAKKGS</sequence>
<dbReference type="EMBL" id="JBHRSA010000042">
    <property type="protein sequence ID" value="MFC3040733.1"/>
    <property type="molecule type" value="Genomic_DNA"/>
</dbReference>
<evidence type="ECO:0000256" key="4">
    <source>
        <dbReference type="ARBA" id="ARBA00022544"/>
    </source>
</evidence>
<evidence type="ECO:0000256" key="2">
    <source>
        <dbReference type="ARBA" id="ARBA00007998"/>
    </source>
</evidence>
<dbReference type="InterPro" id="IPR004761">
    <property type="entry name" value="Spore_GerAB"/>
</dbReference>
<protein>
    <submittedName>
        <fullName evidence="9">Endospore germination permease</fullName>
    </submittedName>
</protein>
<reference evidence="10" key="1">
    <citation type="journal article" date="2019" name="Int. J. Syst. Evol. Microbiol.">
        <title>The Global Catalogue of Microorganisms (GCM) 10K type strain sequencing project: providing services to taxonomists for standard genome sequencing and annotation.</title>
        <authorList>
            <consortium name="The Broad Institute Genomics Platform"/>
            <consortium name="The Broad Institute Genome Sequencing Center for Infectious Disease"/>
            <person name="Wu L."/>
            <person name="Ma J."/>
        </authorList>
    </citation>
    <scope>NUCLEOTIDE SEQUENCE [LARGE SCALE GENOMIC DNA]</scope>
    <source>
        <strain evidence="10">KCTC 13128</strain>
    </source>
</reference>
<keyword evidence="3" id="KW-0813">Transport</keyword>
<feature type="transmembrane region" description="Helical" evidence="8">
    <location>
        <begin position="80"/>
        <end position="98"/>
    </location>
</feature>
<evidence type="ECO:0000256" key="1">
    <source>
        <dbReference type="ARBA" id="ARBA00004141"/>
    </source>
</evidence>
<gene>
    <name evidence="9" type="ORF">ACFOGI_10790</name>
</gene>
<dbReference type="PANTHER" id="PTHR34975">
    <property type="entry name" value="SPORE GERMINATION PROTEIN A2"/>
    <property type="match status" value="1"/>
</dbReference>
<dbReference type="Gene3D" id="1.20.1740.10">
    <property type="entry name" value="Amino acid/polyamine transporter I"/>
    <property type="match status" value="1"/>
</dbReference>
<comment type="subcellular location">
    <subcellularLocation>
        <location evidence="1">Membrane</location>
        <topology evidence="1">Multi-pass membrane protein</topology>
    </subcellularLocation>
</comment>
<feature type="transmembrane region" description="Helical" evidence="8">
    <location>
        <begin position="216"/>
        <end position="239"/>
    </location>
</feature>
<feature type="transmembrane region" description="Helical" evidence="8">
    <location>
        <begin position="183"/>
        <end position="204"/>
    </location>
</feature>
<dbReference type="NCBIfam" id="TIGR00912">
    <property type="entry name" value="2A0309"/>
    <property type="match status" value="1"/>
</dbReference>
<evidence type="ECO:0000313" key="9">
    <source>
        <dbReference type="EMBL" id="MFC3040733.1"/>
    </source>
</evidence>
<evidence type="ECO:0000256" key="5">
    <source>
        <dbReference type="ARBA" id="ARBA00022692"/>
    </source>
</evidence>
<feature type="transmembrane region" description="Helical" evidence="8">
    <location>
        <begin position="306"/>
        <end position="325"/>
    </location>
</feature>
<dbReference type="Pfam" id="PF03845">
    <property type="entry name" value="Spore_permease"/>
    <property type="match status" value="1"/>
</dbReference>
<feature type="transmembrane region" description="Helical" evidence="8">
    <location>
        <begin position="40"/>
        <end position="60"/>
    </location>
</feature>
<dbReference type="Proteomes" id="UP001595279">
    <property type="component" value="Unassembled WGS sequence"/>
</dbReference>
<comment type="similarity">
    <text evidence="2">Belongs to the amino acid-polyamine-organocation (APC) superfamily. Spore germination protein (SGP) (TC 2.A.3.9) family.</text>
</comment>
<feature type="transmembrane region" description="Helical" evidence="8">
    <location>
        <begin position="269"/>
        <end position="294"/>
    </location>
</feature>
<evidence type="ECO:0000256" key="3">
    <source>
        <dbReference type="ARBA" id="ARBA00022448"/>
    </source>
</evidence>
<evidence type="ECO:0000313" key="10">
    <source>
        <dbReference type="Proteomes" id="UP001595279"/>
    </source>
</evidence>
<evidence type="ECO:0000256" key="7">
    <source>
        <dbReference type="ARBA" id="ARBA00023136"/>
    </source>
</evidence>
<keyword evidence="4" id="KW-0309">Germination</keyword>
<feature type="transmembrane region" description="Helical" evidence="8">
    <location>
        <begin position="331"/>
        <end position="355"/>
    </location>
</feature>
<comment type="caution">
    <text evidence="9">The sequence shown here is derived from an EMBL/GenBank/DDBJ whole genome shotgun (WGS) entry which is preliminary data.</text>
</comment>
<keyword evidence="6 8" id="KW-1133">Transmembrane helix</keyword>
<proteinExistence type="inferred from homology"/>
<feature type="transmembrane region" description="Helical" evidence="8">
    <location>
        <begin position="12"/>
        <end position="34"/>
    </location>
</feature>
<accession>A0ABV7CWQ4</accession>
<keyword evidence="10" id="KW-1185">Reference proteome</keyword>
<evidence type="ECO:0000256" key="6">
    <source>
        <dbReference type="ARBA" id="ARBA00022989"/>
    </source>
</evidence>
<dbReference type="RefSeq" id="WP_390272255.1">
    <property type="nucleotide sequence ID" value="NZ_JBHRSA010000042.1"/>
</dbReference>